<keyword evidence="6" id="KW-1185">Reference proteome</keyword>
<protein>
    <recommendedName>
        <fullName evidence="4">Methyltransferase small domain-containing protein</fullName>
    </recommendedName>
</protein>
<reference evidence="5" key="1">
    <citation type="submission" date="2017-05" db="EMBL/GenBank/DDBJ databases">
        <authorList>
            <person name="Imhoff J.F."/>
            <person name="Rahn T."/>
            <person name="Kuenzel S."/>
            <person name="Neulinger S.C."/>
        </authorList>
    </citation>
    <scope>NUCLEOTIDE SEQUENCE</scope>
    <source>
        <strain evidence="5">LMG 28126</strain>
    </source>
</reference>
<dbReference type="AlphaFoldDB" id="A0A934TLR0"/>
<evidence type="ECO:0000259" key="4">
    <source>
        <dbReference type="Pfam" id="PF05175"/>
    </source>
</evidence>
<keyword evidence="1" id="KW-0489">Methyltransferase</keyword>
<accession>A0A934TLR0</accession>
<dbReference type="InterPro" id="IPR050210">
    <property type="entry name" value="tRNA_Adenine-N(6)_MTase"/>
</dbReference>
<feature type="compositionally biased region" description="Pro residues" evidence="3">
    <location>
        <begin position="88"/>
        <end position="97"/>
    </location>
</feature>
<feature type="domain" description="Methyltransferase small" evidence="4">
    <location>
        <begin position="4"/>
        <end position="90"/>
    </location>
</feature>
<dbReference type="PANTHER" id="PTHR47739:SF1">
    <property type="entry name" value="TRNA1(VAL) (ADENINE(37)-N6)-METHYLTRANSFERASE"/>
    <property type="match status" value="1"/>
</dbReference>
<dbReference type="Pfam" id="PF05175">
    <property type="entry name" value="MTS"/>
    <property type="match status" value="1"/>
</dbReference>
<evidence type="ECO:0000256" key="3">
    <source>
        <dbReference type="SAM" id="MobiDB-lite"/>
    </source>
</evidence>
<dbReference type="SUPFAM" id="SSF53335">
    <property type="entry name" value="S-adenosyl-L-methionine-dependent methyltransferases"/>
    <property type="match status" value="1"/>
</dbReference>
<reference evidence="5" key="2">
    <citation type="journal article" date="2020" name="Microorganisms">
        <title>Osmotic Adaptation and Compatible Solute Biosynthesis of Phototrophic Bacteria as Revealed from Genome Analyses.</title>
        <authorList>
            <person name="Imhoff J.F."/>
            <person name="Rahn T."/>
            <person name="Kunzel S."/>
            <person name="Keller A."/>
            <person name="Neulinger S.C."/>
        </authorList>
    </citation>
    <scope>NUCLEOTIDE SEQUENCE</scope>
    <source>
        <strain evidence="5">LMG 28126</strain>
    </source>
</reference>
<feature type="region of interest" description="Disordered" evidence="3">
    <location>
        <begin position="87"/>
        <end position="107"/>
    </location>
</feature>
<keyword evidence="1" id="KW-0808">Transferase</keyword>
<dbReference type="InterPro" id="IPR007848">
    <property type="entry name" value="Small_mtfrase_dom"/>
</dbReference>
<evidence type="ECO:0000313" key="6">
    <source>
        <dbReference type="Proteomes" id="UP000706333"/>
    </source>
</evidence>
<dbReference type="InterPro" id="IPR029063">
    <property type="entry name" value="SAM-dependent_MTases_sf"/>
</dbReference>
<dbReference type="EMBL" id="NHSD01000306">
    <property type="protein sequence ID" value="MBK5928459.1"/>
    <property type="molecule type" value="Genomic_DNA"/>
</dbReference>
<comment type="caution">
    <text evidence="5">The sequence shown here is derived from an EMBL/GenBank/DDBJ whole genome shotgun (WGS) entry which is preliminary data.</text>
</comment>
<proteinExistence type="predicted"/>
<evidence type="ECO:0000313" key="5">
    <source>
        <dbReference type="EMBL" id="MBK5928459.1"/>
    </source>
</evidence>
<sequence length="216" mass="22275">MAAAVPARTGQSVLELGCGVGVASLCLGARVAGLRLAGLERQPGYAALARANAARNAVALEVWEGCVTAPPEPLRAQAFDHVMANPPWFDPAAPPARDPGRDAAQREDTPLAAWIDTGLRRLRPGGWLTMILPAARLPDALAALAGRASAAVCPIAAREGRAAGRVLVQARKGGRSPFVLGAALVMHAGSRHLRDGVDFTDIATAILHDAAPLSIS</sequence>
<dbReference type="GO" id="GO:0032259">
    <property type="term" value="P:methylation"/>
    <property type="evidence" value="ECO:0007669"/>
    <property type="project" value="UniProtKB-KW"/>
</dbReference>
<dbReference type="GO" id="GO:0008168">
    <property type="term" value="F:methyltransferase activity"/>
    <property type="evidence" value="ECO:0007669"/>
    <property type="project" value="UniProtKB-KW"/>
</dbReference>
<evidence type="ECO:0000256" key="1">
    <source>
        <dbReference type="ARBA" id="ARBA00022603"/>
    </source>
</evidence>
<feature type="compositionally biased region" description="Basic and acidic residues" evidence="3">
    <location>
        <begin position="98"/>
        <end position="107"/>
    </location>
</feature>
<dbReference type="PANTHER" id="PTHR47739">
    <property type="entry name" value="TRNA1(VAL) (ADENINE(37)-N6)-METHYLTRANSFERASE"/>
    <property type="match status" value="1"/>
</dbReference>
<dbReference type="Proteomes" id="UP000706333">
    <property type="component" value="Unassembled WGS sequence"/>
</dbReference>
<keyword evidence="2" id="KW-0949">S-adenosyl-L-methionine</keyword>
<evidence type="ECO:0000256" key="2">
    <source>
        <dbReference type="ARBA" id="ARBA00022691"/>
    </source>
</evidence>
<dbReference type="Gene3D" id="3.40.50.150">
    <property type="entry name" value="Vaccinia Virus protein VP39"/>
    <property type="match status" value="1"/>
</dbReference>
<gene>
    <name evidence="5" type="ORF">CCR87_14170</name>
</gene>
<name>A0A934TLR0_9RHOB</name>
<organism evidence="5 6">
    <name type="scientific">Rhodobaculum claviforme</name>
    <dbReference type="NCBI Taxonomy" id="1549854"/>
    <lineage>
        <taxon>Bacteria</taxon>
        <taxon>Pseudomonadati</taxon>
        <taxon>Pseudomonadota</taxon>
        <taxon>Alphaproteobacteria</taxon>
        <taxon>Rhodobacterales</taxon>
        <taxon>Paracoccaceae</taxon>
        <taxon>Rhodobaculum</taxon>
    </lineage>
</organism>